<evidence type="ECO:0000256" key="4">
    <source>
        <dbReference type="ARBA" id="ARBA00023110"/>
    </source>
</evidence>
<organism evidence="7 8">
    <name type="scientific">Azotobacter bryophylli</name>
    <dbReference type="NCBI Taxonomy" id="1986537"/>
    <lineage>
        <taxon>Bacteria</taxon>
        <taxon>Pseudomonadati</taxon>
        <taxon>Pseudomonadota</taxon>
        <taxon>Gammaproteobacteria</taxon>
        <taxon>Pseudomonadales</taxon>
        <taxon>Pseudomonadaceae</taxon>
        <taxon>Azotobacter</taxon>
    </lineage>
</organism>
<dbReference type="InterPro" id="IPR027304">
    <property type="entry name" value="Trigger_fact/SurA_dom_sf"/>
</dbReference>
<dbReference type="InterPro" id="IPR046357">
    <property type="entry name" value="PPIase_dom_sf"/>
</dbReference>
<dbReference type="RefSeq" id="WP_377814371.1">
    <property type="nucleotide sequence ID" value="NZ_JBHRSJ010000019.1"/>
</dbReference>
<comment type="caution">
    <text evidence="7">The sequence shown here is derived from an EMBL/GenBank/DDBJ whole genome shotgun (WGS) entry which is preliminary data.</text>
</comment>
<dbReference type="PROSITE" id="PS50198">
    <property type="entry name" value="PPIC_PPIASE_2"/>
    <property type="match status" value="1"/>
</dbReference>
<comment type="catalytic activity">
    <reaction evidence="1">
        <text>[protein]-peptidylproline (omega=180) = [protein]-peptidylproline (omega=0)</text>
        <dbReference type="Rhea" id="RHEA:16237"/>
        <dbReference type="Rhea" id="RHEA-COMP:10747"/>
        <dbReference type="Rhea" id="RHEA-COMP:10748"/>
        <dbReference type="ChEBI" id="CHEBI:83833"/>
        <dbReference type="ChEBI" id="CHEBI:83834"/>
        <dbReference type="EC" id="5.2.1.8"/>
    </reaction>
</comment>
<evidence type="ECO:0000259" key="6">
    <source>
        <dbReference type="PROSITE" id="PS50198"/>
    </source>
</evidence>
<dbReference type="InterPro" id="IPR023058">
    <property type="entry name" value="PPIase_PpiC_CS"/>
</dbReference>
<dbReference type="Proteomes" id="UP001595457">
    <property type="component" value="Unassembled WGS sequence"/>
</dbReference>
<dbReference type="PANTHER" id="PTHR47245:SF2">
    <property type="entry name" value="PEPTIDYL-PROLYL CIS-TRANS ISOMERASE HP_0175-RELATED"/>
    <property type="match status" value="1"/>
</dbReference>
<evidence type="ECO:0000256" key="2">
    <source>
        <dbReference type="ARBA" id="ARBA00007656"/>
    </source>
</evidence>
<evidence type="ECO:0000313" key="8">
    <source>
        <dbReference type="Proteomes" id="UP001595457"/>
    </source>
</evidence>
<protein>
    <recommendedName>
        <fullName evidence="3">peptidylprolyl isomerase</fullName>
        <ecNumber evidence="3">5.2.1.8</ecNumber>
    </recommendedName>
</protein>
<evidence type="ECO:0000256" key="1">
    <source>
        <dbReference type="ARBA" id="ARBA00000971"/>
    </source>
</evidence>
<feature type="domain" description="PpiC" evidence="6">
    <location>
        <begin position="142"/>
        <end position="244"/>
    </location>
</feature>
<evidence type="ECO:0000313" key="7">
    <source>
        <dbReference type="EMBL" id="MFC2972720.1"/>
    </source>
</evidence>
<sequence length="293" mass="33257">MNNQPMTGGDGRYYLLKVAHEQFGRAPGELSSEQLQQASRIVGRQLRIEEAVLRSREASGVVIPPEQVEDAWMQIAGRYEDAEAMQQALADQGLDPVGLRAMLARELKVEAVLERVCASLPEISDTDVSLYYFSHIEQFVRPETRKARHILVTINEDFPENTRSAARTRIETIAQRLQERPERFAEQAMKHSECPTSLQGGLLGEVRAGTLYPELDECLFDLEPGETSDVLESPMGYHLLLCEQVTLATQVALEDVLPRLRDRLQIRQRKARQREWLERLLQQTASVENLAHV</sequence>
<proteinExistence type="inferred from homology"/>
<dbReference type="EMBL" id="JBHRSJ010000019">
    <property type="protein sequence ID" value="MFC2972720.1"/>
    <property type="molecule type" value="Genomic_DNA"/>
</dbReference>
<evidence type="ECO:0000256" key="5">
    <source>
        <dbReference type="PROSITE-ProRule" id="PRU00278"/>
    </source>
</evidence>
<dbReference type="SUPFAM" id="SSF109998">
    <property type="entry name" value="Triger factor/SurA peptide-binding domain-like"/>
    <property type="match status" value="1"/>
</dbReference>
<name>A0ABV7AUH5_9GAMM</name>
<dbReference type="SUPFAM" id="SSF54534">
    <property type="entry name" value="FKBP-like"/>
    <property type="match status" value="1"/>
</dbReference>
<dbReference type="Pfam" id="PF00639">
    <property type="entry name" value="Rotamase"/>
    <property type="match status" value="1"/>
</dbReference>
<comment type="similarity">
    <text evidence="2">Belongs to the PpiC/parvulin rotamase family.</text>
</comment>
<accession>A0ABV7AUH5</accession>
<dbReference type="InterPro" id="IPR000297">
    <property type="entry name" value="PPIase_PpiC"/>
</dbReference>
<dbReference type="PANTHER" id="PTHR47245">
    <property type="entry name" value="PEPTIDYLPROLYL ISOMERASE"/>
    <property type="match status" value="1"/>
</dbReference>
<evidence type="ECO:0000256" key="3">
    <source>
        <dbReference type="ARBA" id="ARBA00013194"/>
    </source>
</evidence>
<dbReference type="EC" id="5.2.1.8" evidence="3"/>
<keyword evidence="4 5" id="KW-0697">Rotamase</keyword>
<keyword evidence="8" id="KW-1185">Reference proteome</keyword>
<dbReference type="InterPro" id="IPR014282">
    <property type="entry name" value="Nitrogen_fix_NifM"/>
</dbReference>
<dbReference type="PROSITE" id="PS01096">
    <property type="entry name" value="PPIC_PPIASE_1"/>
    <property type="match status" value="1"/>
</dbReference>
<reference evidence="8" key="1">
    <citation type="journal article" date="2019" name="Int. J. Syst. Evol. Microbiol.">
        <title>The Global Catalogue of Microorganisms (GCM) 10K type strain sequencing project: providing services to taxonomists for standard genome sequencing and annotation.</title>
        <authorList>
            <consortium name="The Broad Institute Genomics Platform"/>
            <consortium name="The Broad Institute Genome Sequencing Center for Infectious Disease"/>
            <person name="Wu L."/>
            <person name="Ma J."/>
        </authorList>
    </citation>
    <scope>NUCLEOTIDE SEQUENCE [LARGE SCALE GENOMIC DNA]</scope>
    <source>
        <strain evidence="8">KCTC 62195</strain>
    </source>
</reference>
<dbReference type="InterPro" id="IPR050245">
    <property type="entry name" value="PrsA_foldase"/>
</dbReference>
<keyword evidence="5" id="KW-0413">Isomerase</keyword>
<dbReference type="Gene3D" id="3.10.50.40">
    <property type="match status" value="1"/>
</dbReference>
<dbReference type="NCBIfam" id="TIGR02933">
    <property type="entry name" value="nifM_nitrog"/>
    <property type="match status" value="1"/>
</dbReference>
<gene>
    <name evidence="7" type="primary">nifM</name>
    <name evidence="7" type="ORF">ACFOJE_10910</name>
</gene>